<organism evidence="1 2">
    <name type="scientific">Billgrantia endophytica</name>
    <dbReference type="NCBI Taxonomy" id="2033802"/>
    <lineage>
        <taxon>Bacteria</taxon>
        <taxon>Pseudomonadati</taxon>
        <taxon>Pseudomonadota</taxon>
        <taxon>Gammaproteobacteria</taxon>
        <taxon>Oceanospirillales</taxon>
        <taxon>Halomonadaceae</taxon>
        <taxon>Billgrantia</taxon>
    </lineage>
</organism>
<name>A0A2N7TZF9_9GAMM</name>
<dbReference type="RefSeq" id="WP_102654522.1">
    <property type="nucleotide sequence ID" value="NZ_PNRF01000034.1"/>
</dbReference>
<keyword evidence="2" id="KW-1185">Reference proteome</keyword>
<dbReference type="Proteomes" id="UP000235803">
    <property type="component" value="Unassembled WGS sequence"/>
</dbReference>
<dbReference type="OrthoDB" id="9857863at2"/>
<protein>
    <submittedName>
        <fullName evidence="1">Uncharacterized protein</fullName>
    </submittedName>
</protein>
<evidence type="ECO:0000313" key="1">
    <source>
        <dbReference type="EMBL" id="PMR73565.1"/>
    </source>
</evidence>
<evidence type="ECO:0000313" key="2">
    <source>
        <dbReference type="Proteomes" id="UP000235803"/>
    </source>
</evidence>
<dbReference type="EMBL" id="PNRF01000034">
    <property type="protein sequence ID" value="PMR73565.1"/>
    <property type="molecule type" value="Genomic_DNA"/>
</dbReference>
<gene>
    <name evidence="1" type="ORF">C1H69_16705</name>
</gene>
<reference evidence="1 2" key="1">
    <citation type="submission" date="2018-01" db="EMBL/GenBank/DDBJ databases">
        <title>Halomonas endophytica sp. nov., isolated from storage liquid in the stems of Populus euphratica.</title>
        <authorList>
            <person name="Chen C."/>
        </authorList>
    </citation>
    <scope>NUCLEOTIDE SEQUENCE [LARGE SCALE GENOMIC DNA]</scope>
    <source>
        <strain evidence="1 2">MC28</strain>
    </source>
</reference>
<sequence>MPKVMIVPETDEYALDVSHSNTVWVTKALGTPRLDEHHAPYLAPLWLKAPSGVTRIYHILGVKDIGHATEISLGNSFILPESWDAPGQRRRFEYRDLSDFGFVEIKQGLLLHIGGAP</sequence>
<comment type="caution">
    <text evidence="1">The sequence shown here is derived from an EMBL/GenBank/DDBJ whole genome shotgun (WGS) entry which is preliminary data.</text>
</comment>
<proteinExistence type="predicted"/>
<dbReference type="AlphaFoldDB" id="A0A2N7TZF9"/>
<accession>A0A2N7TZF9</accession>